<reference evidence="2" key="1">
    <citation type="journal article" date="2013" name="Environ. Microbiol.">
        <title>Microbiota from the distal guts of lean and obese adolescents exhibit partial functional redundancy besides clear differences in community structure.</title>
        <authorList>
            <person name="Ferrer M."/>
            <person name="Ruiz A."/>
            <person name="Lanza F."/>
            <person name="Haange S.B."/>
            <person name="Oberbach A."/>
            <person name="Till H."/>
            <person name="Bargiela R."/>
            <person name="Campoy C."/>
            <person name="Segura M.T."/>
            <person name="Richter M."/>
            <person name="von Bergen M."/>
            <person name="Seifert J."/>
            <person name="Suarez A."/>
        </authorList>
    </citation>
    <scope>NUCLEOTIDE SEQUENCE</scope>
</reference>
<dbReference type="AlphaFoldDB" id="K1T1U9"/>
<protein>
    <submittedName>
        <fullName evidence="2">GTP-binding protein</fullName>
    </submittedName>
</protein>
<feature type="domain" description="DUF4015" evidence="1">
    <location>
        <begin position="13"/>
        <end position="62"/>
    </location>
</feature>
<dbReference type="InterPro" id="IPR025275">
    <property type="entry name" value="DUF4015"/>
</dbReference>
<name>K1T1U9_9ZZZZ</name>
<feature type="non-terminal residue" evidence="2">
    <location>
        <position position="74"/>
    </location>
</feature>
<proteinExistence type="predicted"/>
<evidence type="ECO:0000259" key="1">
    <source>
        <dbReference type="Pfam" id="PF13200"/>
    </source>
</evidence>
<accession>K1T1U9</accession>
<sequence>MVFNDTHYAKDHPEDCINSTGWPSAYSRNVWYYNVELAKEAAREMGFNEIQFDYVRFPENAYNLSVAKADFKNK</sequence>
<evidence type="ECO:0000313" key="2">
    <source>
        <dbReference type="EMBL" id="EKC53476.1"/>
    </source>
</evidence>
<dbReference type="EMBL" id="AJWZ01008669">
    <property type="protein sequence ID" value="EKC53476.1"/>
    <property type="molecule type" value="Genomic_DNA"/>
</dbReference>
<gene>
    <name evidence="2" type="ORF">OBE_12576</name>
</gene>
<dbReference type="Pfam" id="PF13200">
    <property type="entry name" value="DUF4015"/>
    <property type="match status" value="1"/>
</dbReference>
<comment type="caution">
    <text evidence="2">The sequence shown here is derived from an EMBL/GenBank/DDBJ whole genome shotgun (WGS) entry which is preliminary data.</text>
</comment>
<organism evidence="2">
    <name type="scientific">human gut metagenome</name>
    <dbReference type="NCBI Taxonomy" id="408170"/>
    <lineage>
        <taxon>unclassified sequences</taxon>
        <taxon>metagenomes</taxon>
        <taxon>organismal metagenomes</taxon>
    </lineage>
</organism>